<feature type="domain" description="Reverse transcriptase Ty1/copia-type" evidence="2">
    <location>
        <begin position="153"/>
        <end position="264"/>
    </location>
</feature>
<evidence type="ECO:0000313" key="3">
    <source>
        <dbReference type="EMBL" id="GEZ41146.1"/>
    </source>
</evidence>
<dbReference type="GO" id="GO:0010008">
    <property type="term" value="C:endosome membrane"/>
    <property type="evidence" value="ECO:0007669"/>
    <property type="project" value="TreeGrafter"/>
</dbReference>
<reference evidence="3" key="1">
    <citation type="journal article" date="2019" name="Sci. Rep.">
        <title>Draft genome of Tanacetum cinerariifolium, the natural source of mosquito coil.</title>
        <authorList>
            <person name="Yamashiro T."/>
            <person name="Shiraishi A."/>
            <person name="Satake H."/>
            <person name="Nakayama K."/>
        </authorList>
    </citation>
    <scope>NUCLEOTIDE SEQUENCE</scope>
</reference>
<evidence type="ECO:0000256" key="1">
    <source>
        <dbReference type="SAM" id="MobiDB-lite"/>
    </source>
</evidence>
<dbReference type="Gene3D" id="3.50.7.10">
    <property type="entry name" value="GroEL"/>
    <property type="match status" value="1"/>
</dbReference>
<accession>A0A699IAS8</accession>
<name>A0A699IAS8_TANCI</name>
<sequence length="396" mass="45044">MLNGKSPNEIIYKKCPTLSYLRVLGYLCFATIVNNNDKFGSRSEKCVMISYSSVKKDIDSDKVKNDTTNVFQDVNHINIFDLEYLEIPNDDERVDPKLNSDNKSQSARSSSLESSRNSFTTDFLVNSENDVDSSDNIFATQDEGLPHLKKIYFQRGFGQKEGIDYGETFSPVVKMVIVSCLLNIDVFNSWHILYEDFDKIIYMKPREGYFPSGKKVCMLKKFLYGLKQAHRQWNAKLTSTLIENGFIQSKFDYSLYTKSDKGNRYLNEEHKKAMKTVVNGHFRALVSQLLQVENLDDTDNWLEIITLLSWEAASLLKPDTSKGGGMDPGGYVKIKCLASGRPSDSMVVKGVVCKKNVAHRRMTSRIEKPRILILGGALEYQRVSNLLSSFDTLLQQ</sequence>
<proteinExistence type="predicted"/>
<organism evidence="3">
    <name type="scientific">Tanacetum cinerariifolium</name>
    <name type="common">Dalmatian daisy</name>
    <name type="synonym">Chrysanthemum cinerariifolium</name>
    <dbReference type="NCBI Taxonomy" id="118510"/>
    <lineage>
        <taxon>Eukaryota</taxon>
        <taxon>Viridiplantae</taxon>
        <taxon>Streptophyta</taxon>
        <taxon>Embryophyta</taxon>
        <taxon>Tracheophyta</taxon>
        <taxon>Spermatophyta</taxon>
        <taxon>Magnoliopsida</taxon>
        <taxon>eudicotyledons</taxon>
        <taxon>Gunneridae</taxon>
        <taxon>Pentapetalae</taxon>
        <taxon>asterids</taxon>
        <taxon>campanulids</taxon>
        <taxon>Asterales</taxon>
        <taxon>Asteraceae</taxon>
        <taxon>Asteroideae</taxon>
        <taxon>Anthemideae</taxon>
        <taxon>Anthemidinae</taxon>
        <taxon>Tanacetum</taxon>
    </lineage>
</organism>
<evidence type="ECO:0000259" key="2">
    <source>
        <dbReference type="Pfam" id="PF07727"/>
    </source>
</evidence>
<dbReference type="InterPro" id="IPR013103">
    <property type="entry name" value="RVT_2"/>
</dbReference>
<dbReference type="GO" id="GO:0000285">
    <property type="term" value="F:1-phosphatidylinositol-3-phosphate 5-kinase activity"/>
    <property type="evidence" value="ECO:0007669"/>
    <property type="project" value="TreeGrafter"/>
</dbReference>
<feature type="compositionally biased region" description="Low complexity" evidence="1">
    <location>
        <begin position="104"/>
        <end position="114"/>
    </location>
</feature>
<dbReference type="Pfam" id="PF07727">
    <property type="entry name" value="RVT_2"/>
    <property type="match status" value="1"/>
</dbReference>
<dbReference type="InterPro" id="IPR027409">
    <property type="entry name" value="GroEL-like_apical_dom_sf"/>
</dbReference>
<dbReference type="AlphaFoldDB" id="A0A699IAS8"/>
<feature type="region of interest" description="Disordered" evidence="1">
    <location>
        <begin position="93"/>
        <end position="114"/>
    </location>
</feature>
<protein>
    <submittedName>
        <fullName evidence="3">1-phosphatidylinositol-3-phosphate 5-kinase FAB1B-like</fullName>
    </submittedName>
</protein>
<gene>
    <name evidence="3" type="ORF">Tci_513119</name>
</gene>
<dbReference type="PANTHER" id="PTHR45748">
    <property type="entry name" value="1-PHOSPHATIDYLINOSITOL 3-PHOSPHATE 5-KINASE-RELATED"/>
    <property type="match status" value="1"/>
</dbReference>
<dbReference type="EMBL" id="BKCJ010275703">
    <property type="protein sequence ID" value="GEZ41146.1"/>
    <property type="molecule type" value="Genomic_DNA"/>
</dbReference>
<feature type="non-terminal residue" evidence="3">
    <location>
        <position position="396"/>
    </location>
</feature>
<keyword evidence="3" id="KW-0808">Transferase</keyword>
<comment type="caution">
    <text evidence="3">The sequence shown here is derived from an EMBL/GenBank/DDBJ whole genome shotgun (WGS) entry which is preliminary data.</text>
</comment>
<keyword evidence="3" id="KW-0418">Kinase</keyword>
<dbReference type="PANTHER" id="PTHR45748:SF7">
    <property type="entry name" value="1-PHOSPHATIDYLINOSITOL 3-PHOSPHATE 5-KINASE-RELATED"/>
    <property type="match status" value="1"/>
</dbReference>
<dbReference type="SUPFAM" id="SSF52029">
    <property type="entry name" value="GroEL apical domain-like"/>
    <property type="match status" value="1"/>
</dbReference>
<dbReference type="GO" id="GO:0046854">
    <property type="term" value="P:phosphatidylinositol phosphate biosynthetic process"/>
    <property type="evidence" value="ECO:0007669"/>
    <property type="project" value="TreeGrafter"/>
</dbReference>